<feature type="transmembrane region" description="Helical" evidence="2">
    <location>
        <begin position="57"/>
        <end position="83"/>
    </location>
</feature>
<keyword evidence="2" id="KW-0812">Transmembrane</keyword>
<feature type="transmembrane region" description="Helical" evidence="2">
    <location>
        <begin position="179"/>
        <end position="196"/>
    </location>
</feature>
<gene>
    <name evidence="3" type="primary">orf308</name>
</gene>
<protein>
    <submittedName>
        <fullName evidence="3">Uncharacterized protein</fullName>
    </submittedName>
</protein>
<keyword evidence="2" id="KW-1133">Transmembrane helix</keyword>
<dbReference type="GeneID" id="36953227"/>
<feature type="transmembrane region" description="Helical" evidence="2">
    <location>
        <begin position="103"/>
        <end position="126"/>
    </location>
</feature>
<evidence type="ECO:0000313" key="3">
    <source>
        <dbReference type="EMBL" id="AWJ63874.1"/>
    </source>
</evidence>
<keyword evidence="3" id="KW-0496">Mitochondrion</keyword>
<dbReference type="EMBL" id="MH252533">
    <property type="protein sequence ID" value="AWJ63874.1"/>
    <property type="molecule type" value="Genomic_DNA"/>
</dbReference>
<proteinExistence type="predicted"/>
<dbReference type="AlphaFoldDB" id="A0A2S1WBC1"/>
<keyword evidence="2" id="KW-0472">Membrane</keyword>
<reference evidence="3" key="1">
    <citation type="journal article" date="2019" name="Int. J. Biol. Macromol.">
        <title>The complete mitochondrial genomes of five important medicinal Ganoderma species: Features, evolution, and phylogeny.</title>
        <authorList>
            <person name="Li Q."/>
            <person name="Xiang D."/>
            <person name="Wan Y."/>
            <person name="Wu Q."/>
            <person name="Wu X."/>
            <person name="Ma C."/>
            <person name="Song Y."/>
            <person name="Zhao G."/>
            <person name="Huang W."/>
        </authorList>
    </citation>
    <scope>NUCLEOTIDE SEQUENCE</scope>
</reference>
<accession>A0A2S1WBC1</accession>
<feature type="compositionally biased region" description="Low complexity" evidence="1">
    <location>
        <begin position="287"/>
        <end position="308"/>
    </location>
</feature>
<feature type="region of interest" description="Disordered" evidence="1">
    <location>
        <begin position="272"/>
        <end position="308"/>
    </location>
</feature>
<geneLocation type="mitochondrion" evidence="3"/>
<sequence>MIFAYLNKLLCYYYKIVKNHTGIIIVSYKSVIFLLLLGIISYFFRIELLIDIPNNSVLQYVILMGSVFNILFIKLNLGCRLVITTLKGIPYFIREVKNGKVKYIYLIGFIIYNMVLIYLSIIVLFRLYSVLSVCYNDIYKMVFIYNSIISFTLCGLYLEEHYNEITFSMEEVDINKLSLLQKLLLLSLPAIIFMNLTTNITYGALILKNIIFGYTIYCEGGDVSPDHQTNVQQNTQGNLRKTTNNIILNQINQQATTQLNPVVPVNSEVKSNVESNNHGSLPSGIISNNNSQSNSNTQTNSQTNNQLY</sequence>
<dbReference type="RefSeq" id="YP_009493079.1">
    <property type="nucleotide sequence ID" value="NC_037936.1"/>
</dbReference>
<evidence type="ECO:0000256" key="1">
    <source>
        <dbReference type="SAM" id="MobiDB-lite"/>
    </source>
</evidence>
<name>A0A2S1WBC1_GANTS</name>
<feature type="transmembrane region" description="Helical" evidence="2">
    <location>
        <begin position="138"/>
        <end position="158"/>
    </location>
</feature>
<evidence type="ECO:0000256" key="2">
    <source>
        <dbReference type="SAM" id="Phobius"/>
    </source>
</evidence>
<organism evidence="3">
    <name type="scientific">Ganoderma tsugae</name>
    <name type="common">Hemlock varnish shelf mushroom</name>
    <name type="synonym">Polyporus tsugae</name>
    <dbReference type="NCBI Taxonomy" id="2075311"/>
    <lineage>
        <taxon>Eukaryota</taxon>
        <taxon>Fungi</taxon>
        <taxon>Dikarya</taxon>
        <taxon>Basidiomycota</taxon>
        <taxon>Agaricomycotina</taxon>
        <taxon>Agaricomycetes</taxon>
        <taxon>Polyporales</taxon>
        <taxon>Polyporaceae</taxon>
        <taxon>Polyporus</taxon>
    </lineage>
</organism>
<feature type="transmembrane region" description="Helical" evidence="2">
    <location>
        <begin position="21"/>
        <end position="45"/>
    </location>
</feature>